<keyword evidence="7" id="KW-0686">Riboflavin biosynthesis</keyword>
<feature type="domain" description="Lumazine-binding" evidence="12">
    <location>
        <begin position="1"/>
        <end position="97"/>
    </location>
</feature>
<evidence type="ECO:0000313" key="13">
    <source>
        <dbReference type="EMBL" id="WHS18274.1"/>
    </source>
</evidence>
<dbReference type="InterPro" id="IPR017938">
    <property type="entry name" value="Riboflavin_synthase-like_b-brl"/>
</dbReference>
<comment type="pathway">
    <text evidence="3">Cofactor biosynthesis; riboflavin biosynthesis; riboflavin from 2-hydroxy-3-oxobutyl phosphate and 5-amino-6-(D-ribitylamino)uracil: step 2/2.</text>
</comment>
<evidence type="ECO:0000256" key="2">
    <source>
        <dbReference type="ARBA" id="ARBA00002803"/>
    </source>
</evidence>
<keyword evidence="8 13" id="KW-0808">Transferase</keyword>
<dbReference type="InterPro" id="IPR001783">
    <property type="entry name" value="Lumazine-bd"/>
</dbReference>
<dbReference type="CDD" id="cd00402">
    <property type="entry name" value="Riboflavin_synthase_like"/>
    <property type="match status" value="1"/>
</dbReference>
<evidence type="ECO:0000256" key="6">
    <source>
        <dbReference type="ARBA" id="ARBA00013950"/>
    </source>
</evidence>
<evidence type="ECO:0000256" key="8">
    <source>
        <dbReference type="ARBA" id="ARBA00022679"/>
    </source>
</evidence>
<reference evidence="13 14" key="1">
    <citation type="submission" date="2022-12" db="EMBL/GenBank/DDBJ databases">
        <title>Assessment of beneficial effects and identification of host adaptation-associated genes of Ligilactobacillus salivarius isolated from Meles meles.</title>
        <authorList>
            <person name="Wang Y."/>
        </authorList>
    </citation>
    <scope>NUCLEOTIDE SEQUENCE [LARGE SCALE GENOMIC DNA]</scope>
    <source>
        <strain evidence="13 14">S35</strain>
    </source>
</reference>
<organism evidence="13 14">
    <name type="scientific">Ligilactobacillus salivarius</name>
    <dbReference type="NCBI Taxonomy" id="1624"/>
    <lineage>
        <taxon>Bacteria</taxon>
        <taxon>Bacillati</taxon>
        <taxon>Bacillota</taxon>
        <taxon>Bacilli</taxon>
        <taxon>Lactobacillales</taxon>
        <taxon>Lactobacillaceae</taxon>
        <taxon>Ligilactobacillus</taxon>
    </lineage>
</organism>
<protein>
    <recommendedName>
        <fullName evidence="6 10">Riboflavin synthase</fullName>
        <ecNumber evidence="5 10">2.5.1.9</ecNumber>
    </recommendedName>
</protein>
<dbReference type="FunFam" id="2.40.30.20:FF:000003">
    <property type="entry name" value="Riboflavin synthase, alpha subunit"/>
    <property type="match status" value="1"/>
</dbReference>
<dbReference type="SUPFAM" id="SSF63380">
    <property type="entry name" value="Riboflavin synthase domain-like"/>
    <property type="match status" value="2"/>
</dbReference>
<dbReference type="NCBIfam" id="TIGR00187">
    <property type="entry name" value="ribE"/>
    <property type="match status" value="1"/>
</dbReference>
<evidence type="ECO:0000256" key="5">
    <source>
        <dbReference type="ARBA" id="ARBA00012827"/>
    </source>
</evidence>
<feature type="repeat" description="Lumazine-binding" evidence="11">
    <location>
        <begin position="1"/>
        <end position="97"/>
    </location>
</feature>
<dbReference type="NCBIfam" id="NF006767">
    <property type="entry name" value="PRK09289.1"/>
    <property type="match status" value="1"/>
</dbReference>
<evidence type="ECO:0000256" key="11">
    <source>
        <dbReference type="PROSITE-ProRule" id="PRU00524"/>
    </source>
</evidence>
<dbReference type="AlphaFoldDB" id="A0ABD7YY20"/>
<keyword evidence="9" id="KW-0677">Repeat</keyword>
<evidence type="ECO:0000256" key="1">
    <source>
        <dbReference type="ARBA" id="ARBA00000968"/>
    </source>
</evidence>
<proteinExistence type="predicted"/>
<evidence type="ECO:0000256" key="7">
    <source>
        <dbReference type="ARBA" id="ARBA00022619"/>
    </source>
</evidence>
<dbReference type="Proteomes" id="UP001224533">
    <property type="component" value="Chromosome"/>
</dbReference>
<evidence type="ECO:0000256" key="4">
    <source>
        <dbReference type="ARBA" id="ARBA00011233"/>
    </source>
</evidence>
<dbReference type="GO" id="GO:0009231">
    <property type="term" value="P:riboflavin biosynthetic process"/>
    <property type="evidence" value="ECO:0007669"/>
    <property type="project" value="UniProtKB-KW"/>
</dbReference>
<dbReference type="PIRSF" id="PIRSF000498">
    <property type="entry name" value="Riboflavin_syn_A"/>
    <property type="match status" value="1"/>
</dbReference>
<dbReference type="PANTHER" id="PTHR21098:SF12">
    <property type="entry name" value="RIBOFLAVIN SYNTHASE"/>
    <property type="match status" value="1"/>
</dbReference>
<accession>A0ABD7YY20</accession>
<evidence type="ECO:0000256" key="10">
    <source>
        <dbReference type="NCBIfam" id="TIGR00187"/>
    </source>
</evidence>
<feature type="domain" description="Lumazine-binding" evidence="12">
    <location>
        <begin position="98"/>
        <end position="194"/>
    </location>
</feature>
<dbReference type="InterPro" id="IPR023366">
    <property type="entry name" value="ATP_synth_asu-like_sf"/>
</dbReference>
<comment type="catalytic activity">
    <reaction evidence="1">
        <text>2 6,7-dimethyl-8-(1-D-ribityl)lumazine + H(+) = 5-amino-6-(D-ribitylamino)uracil + riboflavin</text>
        <dbReference type="Rhea" id="RHEA:20772"/>
        <dbReference type="ChEBI" id="CHEBI:15378"/>
        <dbReference type="ChEBI" id="CHEBI:15934"/>
        <dbReference type="ChEBI" id="CHEBI:57986"/>
        <dbReference type="ChEBI" id="CHEBI:58201"/>
        <dbReference type="EC" id="2.5.1.9"/>
    </reaction>
</comment>
<evidence type="ECO:0000259" key="12">
    <source>
        <dbReference type="PROSITE" id="PS51177"/>
    </source>
</evidence>
<comment type="function">
    <text evidence="2">Catalyzes the dismutation of two molecules of 6,7-dimethyl-8-ribityllumazine, resulting in the formation of riboflavin and 5-amino-6-(D-ribitylamino)uracil.</text>
</comment>
<dbReference type="PANTHER" id="PTHR21098">
    <property type="entry name" value="RIBOFLAVIN SYNTHASE ALPHA CHAIN"/>
    <property type="match status" value="1"/>
</dbReference>
<dbReference type="Gene3D" id="2.40.30.20">
    <property type="match status" value="2"/>
</dbReference>
<dbReference type="RefSeq" id="WP_283472475.1">
    <property type="nucleotide sequence ID" value="NZ_CP114501.1"/>
</dbReference>
<sequence>MFTGIIEDKGKLIKRIKVDDDSYRLKIKSILVTNDVKIGDSIAVNGICLTITNIKDDIFEVEVMPETISRTSLAQVKEQSVVNLERALKLNDRLGGHIVSGHIDGTGKLISIVHDGIADIYTIETTSQISRYVVEKGSITIDGVSLTVLSVINNTFEVSLIPHTLETTNLSTKHVGDLVNLENDYLSKYIEKLL</sequence>
<dbReference type="Pfam" id="PF00677">
    <property type="entry name" value="Lum_binding"/>
    <property type="match status" value="2"/>
</dbReference>
<dbReference type="NCBIfam" id="NF009566">
    <property type="entry name" value="PRK13020.1"/>
    <property type="match status" value="1"/>
</dbReference>
<dbReference type="EC" id="2.5.1.9" evidence="5 10"/>
<evidence type="ECO:0000256" key="3">
    <source>
        <dbReference type="ARBA" id="ARBA00004887"/>
    </source>
</evidence>
<dbReference type="GO" id="GO:0004746">
    <property type="term" value="F:riboflavin synthase activity"/>
    <property type="evidence" value="ECO:0007669"/>
    <property type="project" value="UniProtKB-UniRule"/>
</dbReference>
<dbReference type="InterPro" id="IPR026017">
    <property type="entry name" value="Lumazine-bd_dom"/>
</dbReference>
<dbReference type="PROSITE" id="PS51177">
    <property type="entry name" value="LUMAZINE_BIND"/>
    <property type="match status" value="2"/>
</dbReference>
<dbReference type="EMBL" id="CP114509">
    <property type="protein sequence ID" value="WHS18274.1"/>
    <property type="molecule type" value="Genomic_DNA"/>
</dbReference>
<evidence type="ECO:0000256" key="9">
    <source>
        <dbReference type="ARBA" id="ARBA00022737"/>
    </source>
</evidence>
<dbReference type="FunFam" id="2.40.30.20:FF:000004">
    <property type="entry name" value="Riboflavin synthase, alpha subunit"/>
    <property type="match status" value="1"/>
</dbReference>
<name>A0ABD7YY20_9LACO</name>
<gene>
    <name evidence="13" type="ORF">O2U02_03385</name>
</gene>
<feature type="repeat" description="Lumazine-binding" evidence="11">
    <location>
        <begin position="98"/>
        <end position="194"/>
    </location>
</feature>
<comment type="subunit">
    <text evidence="4">Homotrimer.</text>
</comment>
<evidence type="ECO:0000313" key="14">
    <source>
        <dbReference type="Proteomes" id="UP001224533"/>
    </source>
</evidence>